<dbReference type="InterPro" id="IPR051163">
    <property type="entry name" value="Sodium:Solute_Symporter_SSF"/>
</dbReference>
<dbReference type="GO" id="GO:0006814">
    <property type="term" value="P:sodium ion transport"/>
    <property type="evidence" value="ECO:0007669"/>
    <property type="project" value="UniProtKB-KW"/>
</dbReference>
<keyword evidence="4" id="KW-1003">Cell membrane</keyword>
<evidence type="ECO:0000256" key="12">
    <source>
        <dbReference type="SAM" id="Phobius"/>
    </source>
</evidence>
<dbReference type="InterPro" id="IPR038377">
    <property type="entry name" value="Na/Glc_symporter_sf"/>
</dbReference>
<dbReference type="PROSITE" id="PS50283">
    <property type="entry name" value="NA_SOLUT_SYMP_3"/>
    <property type="match status" value="1"/>
</dbReference>
<name>A0A8J4YC61_CHIOP</name>
<feature type="transmembrane region" description="Helical" evidence="12">
    <location>
        <begin position="156"/>
        <end position="176"/>
    </location>
</feature>
<sequence>MVTMKTSPEGLAEGTTSSYEDPEAMATFDTIGYKFQAADWVVFSLMLVVSVAIGVISAVRDRRKVTTQEFLLGGRNMPPPAVAISLLGGIISAISILGNPTEIYFYGTQISISLLGAIPGTIIINQIIIPILYNLKLISLNEYMERRYKSPALRKLATLVSLITLAIYMGMCLYAPSLALSTVTSLSTFGSMAIMGAIVTFYITIGGVKAVVYTDVLQTLLMFGGVLAVVVLCCIELGGVGEVWAIAERGGRLEFFNMDTDPYVRHTFWSTFLLGVFLIVNSIGLNQTTYQRFASVRTLEISKRLSWFFLFGFWVLWILFFFSGLVAFAVYSSCDPLTSGKITKQDQIIPYLVTDKLGHLPGMSGLFVASVYGGVLSTLSSTGNSGACMVWEDFLKPLPYFSGLSESSATRVVKILCEYLPFFFFSKPTESS</sequence>
<evidence type="ECO:0000256" key="1">
    <source>
        <dbReference type="ARBA" id="ARBA00004651"/>
    </source>
</evidence>
<dbReference type="GO" id="GO:0015293">
    <property type="term" value="F:symporter activity"/>
    <property type="evidence" value="ECO:0007669"/>
    <property type="project" value="TreeGrafter"/>
</dbReference>
<dbReference type="OrthoDB" id="6358884at2759"/>
<evidence type="ECO:0000256" key="9">
    <source>
        <dbReference type="ARBA" id="ARBA00023136"/>
    </source>
</evidence>
<evidence type="ECO:0000256" key="10">
    <source>
        <dbReference type="ARBA" id="ARBA00023201"/>
    </source>
</evidence>
<comment type="caution">
    <text evidence="13">The sequence shown here is derived from an EMBL/GenBank/DDBJ whole genome shotgun (WGS) entry which is preliminary data.</text>
</comment>
<dbReference type="NCBIfam" id="TIGR00813">
    <property type="entry name" value="sss"/>
    <property type="match status" value="1"/>
</dbReference>
<evidence type="ECO:0000256" key="3">
    <source>
        <dbReference type="ARBA" id="ARBA00022448"/>
    </source>
</evidence>
<evidence type="ECO:0000256" key="2">
    <source>
        <dbReference type="ARBA" id="ARBA00006434"/>
    </source>
</evidence>
<dbReference type="GO" id="GO:0005886">
    <property type="term" value="C:plasma membrane"/>
    <property type="evidence" value="ECO:0007669"/>
    <property type="project" value="UniProtKB-SubCell"/>
</dbReference>
<feature type="transmembrane region" description="Helical" evidence="12">
    <location>
        <begin position="220"/>
        <end position="247"/>
    </location>
</feature>
<dbReference type="Gene3D" id="1.20.1730.10">
    <property type="entry name" value="Sodium/glucose cotransporter"/>
    <property type="match status" value="1"/>
</dbReference>
<evidence type="ECO:0000256" key="8">
    <source>
        <dbReference type="ARBA" id="ARBA00023065"/>
    </source>
</evidence>
<evidence type="ECO:0000313" key="14">
    <source>
        <dbReference type="Proteomes" id="UP000770661"/>
    </source>
</evidence>
<evidence type="ECO:0000256" key="11">
    <source>
        <dbReference type="RuleBase" id="RU362091"/>
    </source>
</evidence>
<keyword evidence="9 12" id="KW-0472">Membrane</keyword>
<comment type="similarity">
    <text evidence="2 11">Belongs to the sodium:solute symporter (SSF) (TC 2.A.21) family.</text>
</comment>
<dbReference type="InterPro" id="IPR001734">
    <property type="entry name" value="Na/solute_symporter"/>
</dbReference>
<evidence type="ECO:0000256" key="6">
    <source>
        <dbReference type="ARBA" id="ARBA00022989"/>
    </source>
</evidence>
<feature type="transmembrane region" description="Helical" evidence="12">
    <location>
        <begin position="110"/>
        <end position="135"/>
    </location>
</feature>
<dbReference type="Proteomes" id="UP000770661">
    <property type="component" value="Unassembled WGS sequence"/>
</dbReference>
<keyword evidence="3" id="KW-0813">Transport</keyword>
<accession>A0A8J4YC61</accession>
<evidence type="ECO:0000256" key="4">
    <source>
        <dbReference type="ARBA" id="ARBA00022475"/>
    </source>
</evidence>
<dbReference type="AlphaFoldDB" id="A0A8J4YC61"/>
<feature type="transmembrane region" description="Helical" evidence="12">
    <location>
        <begin position="188"/>
        <end position="208"/>
    </location>
</feature>
<dbReference type="PANTHER" id="PTHR42985">
    <property type="entry name" value="SODIUM-COUPLED MONOCARBOXYLATE TRANSPORTER"/>
    <property type="match status" value="1"/>
</dbReference>
<feature type="transmembrane region" description="Helical" evidence="12">
    <location>
        <begin position="307"/>
        <end position="331"/>
    </location>
</feature>
<keyword evidence="6 12" id="KW-1133">Transmembrane helix</keyword>
<keyword evidence="5 12" id="KW-0812">Transmembrane</keyword>
<keyword evidence="10" id="KW-0739">Sodium transport</keyword>
<keyword evidence="8" id="KW-0406">Ion transport</keyword>
<evidence type="ECO:0000256" key="5">
    <source>
        <dbReference type="ARBA" id="ARBA00022692"/>
    </source>
</evidence>
<comment type="subcellular location">
    <subcellularLocation>
        <location evidence="1">Cell membrane</location>
        <topology evidence="1">Multi-pass membrane protein</topology>
    </subcellularLocation>
</comment>
<organism evidence="13 14">
    <name type="scientific">Chionoecetes opilio</name>
    <name type="common">Atlantic snow crab</name>
    <name type="synonym">Cancer opilio</name>
    <dbReference type="NCBI Taxonomy" id="41210"/>
    <lineage>
        <taxon>Eukaryota</taxon>
        <taxon>Metazoa</taxon>
        <taxon>Ecdysozoa</taxon>
        <taxon>Arthropoda</taxon>
        <taxon>Crustacea</taxon>
        <taxon>Multicrustacea</taxon>
        <taxon>Malacostraca</taxon>
        <taxon>Eumalacostraca</taxon>
        <taxon>Eucarida</taxon>
        <taxon>Decapoda</taxon>
        <taxon>Pleocyemata</taxon>
        <taxon>Brachyura</taxon>
        <taxon>Eubrachyura</taxon>
        <taxon>Majoidea</taxon>
        <taxon>Majidae</taxon>
        <taxon>Chionoecetes</taxon>
    </lineage>
</organism>
<reference evidence="13" key="1">
    <citation type="submission" date="2020-07" db="EMBL/GenBank/DDBJ databases">
        <title>The High-quality genome of the commercially important snow crab, Chionoecetes opilio.</title>
        <authorList>
            <person name="Jeong J.-H."/>
            <person name="Ryu S."/>
        </authorList>
    </citation>
    <scope>NUCLEOTIDE SEQUENCE</scope>
    <source>
        <strain evidence="13">MADBK_172401_WGS</strain>
        <tissue evidence="13">Digestive gland</tissue>
    </source>
</reference>
<dbReference type="EMBL" id="JACEEZ010005729">
    <property type="protein sequence ID" value="KAG0725320.1"/>
    <property type="molecule type" value="Genomic_DNA"/>
</dbReference>
<gene>
    <name evidence="13" type="primary">slc5a8_6</name>
    <name evidence="13" type="ORF">GWK47_038846</name>
</gene>
<feature type="transmembrane region" description="Helical" evidence="12">
    <location>
        <begin position="40"/>
        <end position="59"/>
    </location>
</feature>
<dbReference type="PANTHER" id="PTHR42985:SF40">
    <property type="entry name" value="LD47995P-RELATED"/>
    <property type="match status" value="1"/>
</dbReference>
<feature type="transmembrane region" description="Helical" evidence="12">
    <location>
        <begin position="80"/>
        <end position="98"/>
    </location>
</feature>
<keyword evidence="14" id="KW-1185">Reference proteome</keyword>
<proteinExistence type="inferred from homology"/>
<dbReference type="Pfam" id="PF00474">
    <property type="entry name" value="SSF"/>
    <property type="match status" value="1"/>
</dbReference>
<evidence type="ECO:0000256" key="7">
    <source>
        <dbReference type="ARBA" id="ARBA00023053"/>
    </source>
</evidence>
<protein>
    <submittedName>
        <fullName evidence="13">Sodium-coupled monocarboxylate transporter 1</fullName>
    </submittedName>
</protein>
<feature type="transmembrane region" description="Helical" evidence="12">
    <location>
        <begin position="267"/>
        <end position="286"/>
    </location>
</feature>
<evidence type="ECO:0000313" key="13">
    <source>
        <dbReference type="EMBL" id="KAG0725320.1"/>
    </source>
</evidence>
<keyword evidence="7" id="KW-0915">Sodium</keyword>